<evidence type="ECO:0000313" key="2">
    <source>
        <dbReference type="EMBL" id="NFA41318.1"/>
    </source>
</evidence>
<gene>
    <name evidence="2" type="ORF">EXM65_01690</name>
</gene>
<dbReference type="GO" id="GO:0003677">
    <property type="term" value="F:DNA binding"/>
    <property type="evidence" value="ECO:0007669"/>
    <property type="project" value="InterPro"/>
</dbReference>
<comment type="caution">
    <text evidence="2">The sequence shown here is derived from an EMBL/GenBank/DDBJ whole genome shotgun (WGS) entry which is preliminary data.</text>
</comment>
<proteinExistence type="predicted"/>
<organism evidence="2 3">
    <name type="scientific">Clostridium botulinum</name>
    <dbReference type="NCBI Taxonomy" id="1491"/>
    <lineage>
        <taxon>Bacteria</taxon>
        <taxon>Bacillati</taxon>
        <taxon>Bacillota</taxon>
        <taxon>Clostridia</taxon>
        <taxon>Eubacteriales</taxon>
        <taxon>Clostridiaceae</taxon>
        <taxon>Clostridium</taxon>
    </lineage>
</organism>
<dbReference type="CDD" id="cd00093">
    <property type="entry name" value="HTH_XRE"/>
    <property type="match status" value="1"/>
</dbReference>
<accession>A0A6M0SJY5</accession>
<dbReference type="SUPFAM" id="SSF47413">
    <property type="entry name" value="lambda repressor-like DNA-binding domains"/>
    <property type="match status" value="1"/>
</dbReference>
<dbReference type="PANTHER" id="PTHR37301">
    <property type="entry name" value="DNA-BINDING PROTEIN-RELATED"/>
    <property type="match status" value="1"/>
</dbReference>
<dbReference type="PANTHER" id="PTHR37301:SF1">
    <property type="entry name" value="DNA-BINDING PROTEIN"/>
    <property type="match status" value="1"/>
</dbReference>
<evidence type="ECO:0000313" key="3">
    <source>
        <dbReference type="Proteomes" id="UP000472355"/>
    </source>
</evidence>
<dbReference type="AlphaFoldDB" id="A0A6M0SJY5"/>
<dbReference type="SMART" id="SM00530">
    <property type="entry name" value="HTH_XRE"/>
    <property type="match status" value="1"/>
</dbReference>
<name>A0A6M0SJY5_CLOBO</name>
<dbReference type="EMBL" id="SGKU01000003">
    <property type="protein sequence ID" value="NFA41318.1"/>
    <property type="molecule type" value="Genomic_DNA"/>
</dbReference>
<dbReference type="InterPro" id="IPR001387">
    <property type="entry name" value="Cro/C1-type_HTH"/>
</dbReference>
<dbReference type="Pfam" id="PF13443">
    <property type="entry name" value="HTH_26"/>
    <property type="match status" value="1"/>
</dbReference>
<sequence length="191" mass="21649">MIRCNLSVLLAERGLRITKVATDTKISRTTLTSIALNHGRGIQFDTLNTLCNYLNVTPNEIISYIPFDIKINNFDYRTNTLDINISKANDNRIFNCSLCCYCEVDWDNGEICQFDIDIQLWDADGNEEIEKENTLLIQVFSNLPIPFFQDLENEIVDVVGNSITHNDDTIVSSSCSSGVRWDPSLVNKNCL</sequence>
<dbReference type="PROSITE" id="PS50943">
    <property type="entry name" value="HTH_CROC1"/>
    <property type="match status" value="1"/>
</dbReference>
<evidence type="ECO:0000259" key="1">
    <source>
        <dbReference type="PROSITE" id="PS50943"/>
    </source>
</evidence>
<feature type="domain" description="HTH cro/C1-type" evidence="1">
    <location>
        <begin position="6"/>
        <end position="61"/>
    </location>
</feature>
<dbReference type="InterPro" id="IPR010982">
    <property type="entry name" value="Lambda_DNA-bd_dom_sf"/>
</dbReference>
<reference evidence="2 3" key="1">
    <citation type="submission" date="2019-02" db="EMBL/GenBank/DDBJ databases">
        <title>Genome sequencing of Clostridium botulinum clinical isolates.</title>
        <authorList>
            <person name="Brunt J."/>
            <person name="Van Vliet A.H.M."/>
            <person name="Stringer S.C."/>
            <person name="Grant K.A."/>
            <person name="Carter A.C."/>
            <person name="Peck M.W."/>
        </authorList>
    </citation>
    <scope>NUCLEOTIDE SEQUENCE [LARGE SCALE GENOMIC DNA]</scope>
    <source>
        <strain evidence="2 3">H113700579</strain>
    </source>
</reference>
<dbReference type="Proteomes" id="UP000472355">
    <property type="component" value="Unassembled WGS sequence"/>
</dbReference>
<protein>
    <recommendedName>
        <fullName evidence="1">HTH cro/C1-type domain-containing protein</fullName>
    </recommendedName>
</protein>
<dbReference type="Gene3D" id="1.10.260.40">
    <property type="entry name" value="lambda repressor-like DNA-binding domains"/>
    <property type="match status" value="1"/>
</dbReference>